<protein>
    <submittedName>
        <fullName evidence="2">Uncharacterized protein</fullName>
    </submittedName>
</protein>
<keyword evidence="1" id="KW-1185">Reference proteome</keyword>
<reference evidence="2" key="1">
    <citation type="submission" date="2017-02" db="UniProtKB">
        <authorList>
            <consortium name="WormBaseParasite"/>
        </authorList>
    </citation>
    <scope>IDENTIFICATION</scope>
</reference>
<evidence type="ECO:0000313" key="1">
    <source>
        <dbReference type="Proteomes" id="UP000046392"/>
    </source>
</evidence>
<organism evidence="1 2">
    <name type="scientific">Strongyloides papillosus</name>
    <name type="common">Intestinal threadworm</name>
    <dbReference type="NCBI Taxonomy" id="174720"/>
    <lineage>
        <taxon>Eukaryota</taxon>
        <taxon>Metazoa</taxon>
        <taxon>Ecdysozoa</taxon>
        <taxon>Nematoda</taxon>
        <taxon>Chromadorea</taxon>
        <taxon>Rhabditida</taxon>
        <taxon>Tylenchina</taxon>
        <taxon>Panagrolaimomorpha</taxon>
        <taxon>Strongyloidoidea</taxon>
        <taxon>Strongyloididae</taxon>
        <taxon>Strongyloides</taxon>
    </lineage>
</organism>
<sequence>MPDSEEERLFCRLIIPGQTCLNKIIKSHETRNSNDIRDSVGVSKMKVANSTCSTQSSASSIDIDEKEYRIENFNNFKILGLIDEGPYIKNFITQRANDAAIFVKESGYNVSN</sequence>
<dbReference type="AlphaFoldDB" id="A0A0N5CIT8"/>
<dbReference type="Proteomes" id="UP000046392">
    <property type="component" value="Unplaced"/>
</dbReference>
<accession>A0A0N5CIT8</accession>
<evidence type="ECO:0000313" key="2">
    <source>
        <dbReference type="WBParaSite" id="SPAL_0001774300.1"/>
    </source>
</evidence>
<dbReference type="WBParaSite" id="SPAL_0001774300.1">
    <property type="protein sequence ID" value="SPAL_0001774300.1"/>
    <property type="gene ID" value="SPAL_0001774300"/>
</dbReference>
<proteinExistence type="predicted"/>
<name>A0A0N5CIT8_STREA</name>